<dbReference type="InterPro" id="IPR000994">
    <property type="entry name" value="Pept_M24"/>
</dbReference>
<dbReference type="GO" id="GO:0070006">
    <property type="term" value="F:metalloaminopeptidase activity"/>
    <property type="evidence" value="ECO:0007669"/>
    <property type="project" value="InterPro"/>
</dbReference>
<dbReference type="Pfam" id="PF16188">
    <property type="entry name" value="Peptidase_M24_C"/>
    <property type="match status" value="1"/>
</dbReference>
<evidence type="ECO:0000256" key="5">
    <source>
        <dbReference type="ARBA" id="ARBA00023211"/>
    </source>
</evidence>
<dbReference type="Gene3D" id="3.90.230.10">
    <property type="entry name" value="Creatinase/methionine aminopeptidase superfamily"/>
    <property type="match status" value="1"/>
</dbReference>
<keyword evidence="5" id="KW-0464">Manganese</keyword>
<evidence type="ECO:0000256" key="6">
    <source>
        <dbReference type="RuleBase" id="RU000590"/>
    </source>
</evidence>
<accession>A0A1X0NZN4</accession>
<dbReference type="InterPro" id="IPR050422">
    <property type="entry name" value="X-Pro_aminopeptidase_P"/>
</dbReference>
<dbReference type="AlphaFoldDB" id="A0A1X0NZN4"/>
<dbReference type="InterPro" id="IPR036005">
    <property type="entry name" value="Creatinase/aminopeptidase-like"/>
</dbReference>
<sequence length="604" mass="67057">MMSVGSKILAAVRDAMQQHAIGALIVPSSDPHNSEYVKDEYKCRAYISNFNGSAGTCLITMDQAYLWTDGRYWMEASQALYPEWQLMKDGYPGVPTLEEWIQTNLGTKTPVGMNSFLSTVAEWERRRKSINLVAIPEIVQPLMPKTEKPPVKLFVRPEEFCGVRCEEKVATLVEELERQKCDAMVLSALDEIAWVTNLRGADIPFNPVFYAYALVQSASPRLHLFVDPAKLPEDGLPTTTTNGEPLMELHPYDGLEAFIGLMPNTSTFLVDEYQTSQHLYSMLETMGIQTKRVKCGPAQKLKAIKNKVEIEGFRRCHVRDGVALTRYLAWLHDAVAVKGETNINEYDAAVKLESFRREGDYFVQPSFTTISSVGPNAAIVHYAPPQTGSATIVRDQIYLVDSGAQYLDGTTDVTRTVCFQTPRPEEREAYTLVLKGNLALHTAVWPTGTSGHRLDVLARTALWRVGLNYAHGTGHGVGSFLNVHEGPQGIGARPTPTEATLAAGMIMSNEPGYYKDGSFGIRIENLELIVPTPTLHSAEGFLTFDTLTMAPLCRELIDADALTSEERQMVDSYHRAVREAITPQLIHCNDNCALAYLNHHTAPL</sequence>
<name>A0A1X0NZN4_9TRYP</name>
<dbReference type="GeneID" id="39984633"/>
<dbReference type="PANTHER" id="PTHR43763">
    <property type="entry name" value="XAA-PRO AMINOPEPTIDASE 1"/>
    <property type="match status" value="1"/>
</dbReference>
<dbReference type="SUPFAM" id="SSF53092">
    <property type="entry name" value="Creatinase/prolidase N-terminal domain"/>
    <property type="match status" value="1"/>
</dbReference>
<feature type="domain" description="Peptidase M24 C-terminal" evidence="9">
    <location>
        <begin position="540"/>
        <end position="604"/>
    </location>
</feature>
<keyword evidence="11" id="KW-1185">Reference proteome</keyword>
<evidence type="ECO:0000256" key="4">
    <source>
        <dbReference type="ARBA" id="ARBA00022801"/>
    </source>
</evidence>
<dbReference type="InterPro" id="IPR032416">
    <property type="entry name" value="Peptidase_M24_C"/>
</dbReference>
<evidence type="ECO:0000256" key="1">
    <source>
        <dbReference type="ARBA" id="ARBA00001936"/>
    </source>
</evidence>
<evidence type="ECO:0000259" key="8">
    <source>
        <dbReference type="Pfam" id="PF01321"/>
    </source>
</evidence>
<dbReference type="PANTHER" id="PTHR43763:SF6">
    <property type="entry name" value="XAA-PRO AMINOPEPTIDASE 1"/>
    <property type="match status" value="1"/>
</dbReference>
<evidence type="ECO:0000259" key="7">
    <source>
        <dbReference type="Pfam" id="PF00557"/>
    </source>
</evidence>
<dbReference type="FunFam" id="3.90.230.10:FF:000007">
    <property type="entry name" value="Xaa-Pro aminopeptidase P"/>
    <property type="match status" value="1"/>
</dbReference>
<comment type="cofactor">
    <cofactor evidence="1">
        <name>Mn(2+)</name>
        <dbReference type="ChEBI" id="CHEBI:29035"/>
    </cofactor>
</comment>
<dbReference type="EMBL" id="NBCO01000011">
    <property type="protein sequence ID" value="ORC89610.1"/>
    <property type="molecule type" value="Genomic_DNA"/>
</dbReference>
<reference evidence="10 11" key="1">
    <citation type="submission" date="2017-03" db="EMBL/GenBank/DDBJ databases">
        <title>An alternative strategy for trypanosome survival in the mammalian bloodstream revealed through genome and transcriptome analysis of the ubiquitous bovine parasite Trypanosoma (Megatrypanum) theileri.</title>
        <authorList>
            <person name="Kelly S."/>
            <person name="Ivens A."/>
            <person name="Mott A."/>
            <person name="O'Neill E."/>
            <person name="Emms D."/>
            <person name="Macleod O."/>
            <person name="Voorheis P."/>
            <person name="Matthews J."/>
            <person name="Matthews K."/>
            <person name="Carrington M."/>
        </authorList>
    </citation>
    <scope>NUCLEOTIDE SEQUENCE [LARGE SCALE GENOMIC DNA]</scope>
    <source>
        <strain evidence="10">Edinburgh</strain>
    </source>
</reference>
<dbReference type="GO" id="GO:0046872">
    <property type="term" value="F:metal ion binding"/>
    <property type="evidence" value="ECO:0007669"/>
    <property type="project" value="UniProtKB-KW"/>
</dbReference>
<keyword evidence="3 6" id="KW-0479">Metal-binding</keyword>
<dbReference type="InterPro" id="IPR000587">
    <property type="entry name" value="Creatinase_N"/>
</dbReference>
<comment type="similarity">
    <text evidence="2 6">Belongs to the peptidase M24B family.</text>
</comment>
<dbReference type="InterPro" id="IPR001131">
    <property type="entry name" value="Peptidase_M24B_aminopep-P_CS"/>
</dbReference>
<dbReference type="Pfam" id="PF01321">
    <property type="entry name" value="Creatinase_N"/>
    <property type="match status" value="1"/>
</dbReference>
<dbReference type="OrthoDB" id="9995434at2759"/>
<dbReference type="VEuPathDB" id="TriTrypDB:TM35_000111440"/>
<proteinExistence type="inferred from homology"/>
<dbReference type="Gene3D" id="3.40.350.10">
    <property type="entry name" value="Creatinase/prolidase N-terminal domain"/>
    <property type="match status" value="2"/>
</dbReference>
<evidence type="ECO:0000256" key="2">
    <source>
        <dbReference type="ARBA" id="ARBA00008766"/>
    </source>
</evidence>
<evidence type="ECO:0000259" key="9">
    <source>
        <dbReference type="Pfam" id="PF16188"/>
    </source>
</evidence>
<keyword evidence="4" id="KW-0378">Hydrolase</keyword>
<evidence type="ECO:0000313" key="10">
    <source>
        <dbReference type="EMBL" id="ORC89610.1"/>
    </source>
</evidence>
<comment type="caution">
    <text evidence="10">The sequence shown here is derived from an EMBL/GenBank/DDBJ whole genome shotgun (WGS) entry which is preliminary data.</text>
</comment>
<gene>
    <name evidence="10" type="ORF">TM35_000111440</name>
</gene>
<dbReference type="Proteomes" id="UP000192257">
    <property type="component" value="Unassembled WGS sequence"/>
</dbReference>
<dbReference type="RefSeq" id="XP_028883676.1">
    <property type="nucleotide sequence ID" value="XM_029024853.1"/>
</dbReference>
<dbReference type="PROSITE" id="PS00491">
    <property type="entry name" value="PROLINE_PEPTIDASE"/>
    <property type="match status" value="1"/>
</dbReference>
<dbReference type="SUPFAM" id="SSF55920">
    <property type="entry name" value="Creatinase/aminopeptidase"/>
    <property type="match status" value="1"/>
</dbReference>
<dbReference type="Pfam" id="PF00557">
    <property type="entry name" value="Peptidase_M24"/>
    <property type="match status" value="1"/>
</dbReference>
<dbReference type="Pfam" id="PF16189">
    <property type="entry name" value="Creatinase_N_2"/>
    <property type="match status" value="1"/>
</dbReference>
<dbReference type="STRING" id="67003.A0A1X0NZN4"/>
<protein>
    <submittedName>
        <fullName evidence="10">Putative spliced leader RNA PSE-promoter transcription factor</fullName>
    </submittedName>
</protein>
<dbReference type="InterPro" id="IPR029149">
    <property type="entry name" value="Creatin/AminoP/Spt16_N"/>
</dbReference>
<evidence type="ECO:0000256" key="3">
    <source>
        <dbReference type="ARBA" id="ARBA00022723"/>
    </source>
</evidence>
<feature type="domain" description="Peptidase M24" evidence="7">
    <location>
        <begin position="312"/>
        <end position="529"/>
    </location>
</feature>
<dbReference type="InterPro" id="IPR033740">
    <property type="entry name" value="Pept_M24B"/>
</dbReference>
<dbReference type="CDD" id="cd01085">
    <property type="entry name" value="APP"/>
    <property type="match status" value="1"/>
</dbReference>
<evidence type="ECO:0000313" key="11">
    <source>
        <dbReference type="Proteomes" id="UP000192257"/>
    </source>
</evidence>
<feature type="domain" description="Creatinase N-terminal" evidence="8">
    <location>
        <begin position="9"/>
        <end position="139"/>
    </location>
</feature>
<organism evidence="10 11">
    <name type="scientific">Trypanosoma theileri</name>
    <dbReference type="NCBI Taxonomy" id="67003"/>
    <lineage>
        <taxon>Eukaryota</taxon>
        <taxon>Discoba</taxon>
        <taxon>Euglenozoa</taxon>
        <taxon>Kinetoplastea</taxon>
        <taxon>Metakinetoplastina</taxon>
        <taxon>Trypanosomatida</taxon>
        <taxon>Trypanosomatidae</taxon>
        <taxon>Trypanosoma</taxon>
    </lineage>
</organism>
<dbReference type="GO" id="GO:0005737">
    <property type="term" value="C:cytoplasm"/>
    <property type="evidence" value="ECO:0007669"/>
    <property type="project" value="UniProtKB-ARBA"/>
</dbReference>